<feature type="region of interest" description="Disordered" evidence="15">
    <location>
        <begin position="890"/>
        <end position="952"/>
    </location>
</feature>
<dbReference type="AlphaFoldDB" id="A0A176W8Q0"/>
<comment type="subcellular location">
    <subcellularLocation>
        <location evidence="3">Nucleus</location>
    </subcellularLocation>
</comment>
<feature type="compositionally biased region" description="Polar residues" evidence="15">
    <location>
        <begin position="457"/>
        <end position="482"/>
    </location>
</feature>
<evidence type="ECO:0000256" key="7">
    <source>
        <dbReference type="ARBA" id="ARBA00022695"/>
    </source>
</evidence>
<dbReference type="GO" id="GO:0005657">
    <property type="term" value="C:replication fork"/>
    <property type="evidence" value="ECO:0007669"/>
    <property type="project" value="TreeGrafter"/>
</dbReference>
<protein>
    <recommendedName>
        <fullName evidence="13">DNA polymerase eta</fullName>
        <ecNumber evidence="5">2.7.7.7</ecNumber>
    </recommendedName>
</protein>
<dbReference type="EC" id="2.7.7.7" evidence="5"/>
<dbReference type="FunFam" id="3.40.1170.60:FF:000003">
    <property type="entry name" value="DNA polymerase eta"/>
    <property type="match status" value="1"/>
</dbReference>
<keyword evidence="11" id="KW-0234">DNA repair</keyword>
<evidence type="ECO:0000256" key="14">
    <source>
        <dbReference type="ARBA" id="ARBA00049244"/>
    </source>
</evidence>
<dbReference type="SUPFAM" id="SSF100879">
    <property type="entry name" value="Lesion bypass DNA polymerase (Y-family), little finger domain"/>
    <property type="match status" value="1"/>
</dbReference>
<comment type="cofactor">
    <cofactor evidence="2">
        <name>Mg(2+)</name>
        <dbReference type="ChEBI" id="CHEBI:18420"/>
    </cofactor>
</comment>
<evidence type="ECO:0000256" key="10">
    <source>
        <dbReference type="ARBA" id="ARBA00022842"/>
    </source>
</evidence>
<keyword evidence="18" id="KW-1185">Reference proteome</keyword>
<dbReference type="InterPro" id="IPR036775">
    <property type="entry name" value="DNA_pol_Y-fam_lit_finger_sf"/>
</dbReference>
<dbReference type="GO" id="GO:0003684">
    <property type="term" value="F:damaged DNA binding"/>
    <property type="evidence" value="ECO:0007669"/>
    <property type="project" value="InterPro"/>
</dbReference>
<dbReference type="GO" id="GO:0006281">
    <property type="term" value="P:DNA repair"/>
    <property type="evidence" value="ECO:0007669"/>
    <property type="project" value="UniProtKB-KW"/>
</dbReference>
<feature type="region of interest" description="Disordered" evidence="15">
    <location>
        <begin position="706"/>
        <end position="731"/>
    </location>
</feature>
<feature type="region of interest" description="Disordered" evidence="15">
    <location>
        <begin position="526"/>
        <end position="602"/>
    </location>
</feature>
<keyword evidence="10" id="KW-0460">Magnesium</keyword>
<dbReference type="Gene3D" id="1.10.150.20">
    <property type="entry name" value="5' to 3' exonuclease, C-terminal subdomain"/>
    <property type="match status" value="1"/>
</dbReference>
<comment type="similarity">
    <text evidence="4">Belongs to the DNA polymerase type-Y family.</text>
</comment>
<dbReference type="PROSITE" id="PS50173">
    <property type="entry name" value="UMUC"/>
    <property type="match status" value="1"/>
</dbReference>
<evidence type="ECO:0000256" key="13">
    <source>
        <dbReference type="ARBA" id="ARBA00044975"/>
    </source>
</evidence>
<keyword evidence="9" id="KW-0227">DNA damage</keyword>
<feature type="domain" description="UmuC" evidence="16">
    <location>
        <begin position="14"/>
        <end position="251"/>
    </location>
</feature>
<dbReference type="Pfam" id="PF11799">
    <property type="entry name" value="IMS_C"/>
    <property type="match status" value="1"/>
</dbReference>
<dbReference type="Pfam" id="PF00817">
    <property type="entry name" value="IMS"/>
    <property type="match status" value="1"/>
</dbReference>
<reference evidence="17" key="1">
    <citation type="submission" date="2016-03" db="EMBL/GenBank/DDBJ databases">
        <title>Mechanisms controlling the formation of the plant cell surface in tip-growing cells are functionally conserved among land plants.</title>
        <authorList>
            <person name="Honkanen S."/>
            <person name="Jones V.A."/>
            <person name="Morieri G."/>
            <person name="Champion C."/>
            <person name="Hetherington A.J."/>
            <person name="Kelly S."/>
            <person name="Saint-Marcoux D."/>
            <person name="Proust H."/>
            <person name="Prescott H."/>
            <person name="Dolan L."/>
        </authorList>
    </citation>
    <scope>NUCLEOTIDE SEQUENCE [LARGE SCALE GENOMIC DNA]</scope>
    <source>
        <tissue evidence="17">Whole gametophyte</tissue>
    </source>
</reference>
<keyword evidence="8" id="KW-0479">Metal-binding</keyword>
<dbReference type="SUPFAM" id="SSF56672">
    <property type="entry name" value="DNA/RNA polymerases"/>
    <property type="match status" value="1"/>
</dbReference>
<evidence type="ECO:0000256" key="4">
    <source>
        <dbReference type="ARBA" id="ARBA00010945"/>
    </source>
</evidence>
<dbReference type="Gene3D" id="3.30.70.270">
    <property type="match status" value="1"/>
</dbReference>
<comment type="catalytic activity">
    <reaction evidence="14">
        <text>DNA(n) + a 2'-deoxyribonucleoside 5'-triphosphate = DNA(n+1) + diphosphate</text>
        <dbReference type="Rhea" id="RHEA:22508"/>
        <dbReference type="Rhea" id="RHEA-COMP:17339"/>
        <dbReference type="Rhea" id="RHEA-COMP:17340"/>
        <dbReference type="ChEBI" id="CHEBI:33019"/>
        <dbReference type="ChEBI" id="CHEBI:61560"/>
        <dbReference type="ChEBI" id="CHEBI:173112"/>
        <dbReference type="EC" id="2.7.7.7"/>
    </reaction>
</comment>
<feature type="region of interest" description="Disordered" evidence="15">
    <location>
        <begin position="457"/>
        <end position="494"/>
    </location>
</feature>
<sequence length="952" mass="103057">MPVARPEPPDTRVIAHVDLDCFYVQVEQRRHPELKGKPTAVVQYKPFRGGAIIAVGYEARHAGVTRIMRGDDARKLCPDINLVQVPVAHGKADLTIYRDAGTEVVEIFSRMGICERASIDEVYLDITEAAVVRLMHSPPYAADHYSAEVLGTHIIGLDKDSHSNNVKEWLSRSFASRSDQLLACGALIISELRTAVVKETQFTTSAGIAHNKMLAKLASGMHKPAQQTLVPSSAVQGLLATLPTRKIKYLGGKLGRSLESDHGIKTMGDLLPYTESKLQSMYGVNTGTWLWRVARGMNGEEVEGRTLPKSHGCSKTFPGPESLKNLDTVGHWLSELSAELQERLDEDLQLHHRKARLLVVHAACHIVGRASNTNSKPFPSKSCAIRYGKERVASDAVQLFKRSLSEFCPDVPKLSPVKGESGGSSCVWAVTGLSVSASNMYEVPAGMGTITRFFGSPATSSSKEKATGTTSTLPSSPVSDVSDQAAGTRHERVGAEFPEEVISLNEPDDKILSFLDASMFPCNSLGSLENDEEAHVPSPFETDAEPKSHNNESEAPASPNAYAVLSGREGSAWTQEREVSRSHLQSSLCPPSTHAGSHSRSCKPVKRNLMDHIDPSACNDKDWVCTPTFGEVSKCAQPPPTIELSDISSDCYPKDAMADGSTGTNSALEAKSDLADGISVSRNNVQVILCSPLDFRLQENLSVGSDVETERGPQLNLPMTDIQQSSSSTSNIVGGSLHMPSTEDLKLVHPVLTDQVEPTELLSEPVEESRTCQATLEGPWPLFALKQNSEQPLPPRSASSIVTLPHQTNPDHSTSSAVQIVLPDQANLSPTLGLEANANSPAANVNSVSPNFQSSNRGELHSGANRQGLGSRRRTGFSRVDELWEKWKVASQSSATTPETEAGCPSVGGTREQNETGQRGEGMRRDFQVDGRRSRKRKKSTISDFFVKSPSK</sequence>
<dbReference type="InterPro" id="IPR043128">
    <property type="entry name" value="Rev_trsase/Diguanyl_cyclase"/>
</dbReference>
<dbReference type="Gene3D" id="3.40.1170.60">
    <property type="match status" value="1"/>
</dbReference>
<dbReference type="GO" id="GO:0046872">
    <property type="term" value="F:metal ion binding"/>
    <property type="evidence" value="ECO:0007669"/>
    <property type="project" value="UniProtKB-KW"/>
</dbReference>
<feature type="compositionally biased region" description="Basic and acidic residues" evidence="15">
    <location>
        <begin position="921"/>
        <end position="932"/>
    </location>
</feature>
<organism evidence="17 18">
    <name type="scientific">Marchantia polymorpha subsp. ruderalis</name>
    <dbReference type="NCBI Taxonomy" id="1480154"/>
    <lineage>
        <taxon>Eukaryota</taxon>
        <taxon>Viridiplantae</taxon>
        <taxon>Streptophyta</taxon>
        <taxon>Embryophyta</taxon>
        <taxon>Marchantiophyta</taxon>
        <taxon>Marchantiopsida</taxon>
        <taxon>Marchantiidae</taxon>
        <taxon>Marchantiales</taxon>
        <taxon>Marchantiaceae</taxon>
        <taxon>Marchantia</taxon>
    </lineage>
</organism>
<evidence type="ECO:0000256" key="11">
    <source>
        <dbReference type="ARBA" id="ARBA00023204"/>
    </source>
</evidence>
<evidence type="ECO:0000256" key="2">
    <source>
        <dbReference type="ARBA" id="ARBA00001946"/>
    </source>
</evidence>
<evidence type="ECO:0000256" key="12">
    <source>
        <dbReference type="ARBA" id="ARBA00023242"/>
    </source>
</evidence>
<feature type="region of interest" description="Disordered" evidence="15">
    <location>
        <begin position="840"/>
        <end position="875"/>
    </location>
</feature>
<feature type="compositionally biased region" description="Polar residues" evidence="15">
    <location>
        <begin position="582"/>
        <end position="599"/>
    </location>
</feature>
<evidence type="ECO:0000256" key="3">
    <source>
        <dbReference type="ARBA" id="ARBA00004123"/>
    </source>
</evidence>
<keyword evidence="7" id="KW-0548">Nucleotidyltransferase</keyword>
<evidence type="ECO:0000313" key="18">
    <source>
        <dbReference type="Proteomes" id="UP000077202"/>
    </source>
</evidence>
<feature type="compositionally biased region" description="Low complexity" evidence="15">
    <location>
        <begin position="840"/>
        <end position="851"/>
    </location>
</feature>
<feature type="compositionally biased region" description="Polar residues" evidence="15">
    <location>
        <begin position="890"/>
        <end position="899"/>
    </location>
</feature>
<accession>A0A176W8Q0</accession>
<dbReference type="GO" id="GO:0042276">
    <property type="term" value="P:error-prone translesion synthesis"/>
    <property type="evidence" value="ECO:0007669"/>
    <property type="project" value="TreeGrafter"/>
</dbReference>
<dbReference type="GO" id="GO:0005634">
    <property type="term" value="C:nucleus"/>
    <property type="evidence" value="ECO:0007669"/>
    <property type="project" value="UniProtKB-SubCell"/>
</dbReference>
<evidence type="ECO:0000256" key="15">
    <source>
        <dbReference type="SAM" id="MobiDB-lite"/>
    </source>
</evidence>
<dbReference type="GO" id="GO:0003887">
    <property type="term" value="F:DNA-directed DNA polymerase activity"/>
    <property type="evidence" value="ECO:0007669"/>
    <property type="project" value="UniProtKB-EC"/>
</dbReference>
<dbReference type="PANTHER" id="PTHR45873:SF1">
    <property type="entry name" value="DNA POLYMERASE ETA"/>
    <property type="match status" value="1"/>
</dbReference>
<dbReference type="InterPro" id="IPR001126">
    <property type="entry name" value="UmuC"/>
</dbReference>
<keyword evidence="6" id="KW-0808">Transferase</keyword>
<dbReference type="GO" id="GO:0009411">
    <property type="term" value="P:response to UV"/>
    <property type="evidence" value="ECO:0007669"/>
    <property type="project" value="UniProtKB-ARBA"/>
</dbReference>
<dbReference type="FunFam" id="3.30.70.270:FF:000029">
    <property type="entry name" value="DNA polymerase eta"/>
    <property type="match status" value="1"/>
</dbReference>
<evidence type="ECO:0000256" key="9">
    <source>
        <dbReference type="ARBA" id="ARBA00022763"/>
    </source>
</evidence>
<evidence type="ECO:0000256" key="1">
    <source>
        <dbReference type="ARBA" id="ARBA00001936"/>
    </source>
</evidence>
<evidence type="ECO:0000256" key="5">
    <source>
        <dbReference type="ARBA" id="ARBA00012417"/>
    </source>
</evidence>
<evidence type="ECO:0000256" key="8">
    <source>
        <dbReference type="ARBA" id="ARBA00022723"/>
    </source>
</evidence>
<dbReference type="FunFam" id="1.10.150.20:FF:000014">
    <property type="entry name" value="Polymerase (DNA directed), eta"/>
    <property type="match status" value="1"/>
</dbReference>
<name>A0A176W8Q0_MARPO</name>
<proteinExistence type="inferred from homology"/>
<dbReference type="InterPro" id="IPR043502">
    <property type="entry name" value="DNA/RNA_pol_sf"/>
</dbReference>
<dbReference type="EMBL" id="LVLJ01001671">
    <property type="protein sequence ID" value="OAE28782.1"/>
    <property type="molecule type" value="Genomic_DNA"/>
</dbReference>
<dbReference type="PANTHER" id="PTHR45873">
    <property type="entry name" value="DNA POLYMERASE ETA"/>
    <property type="match status" value="1"/>
</dbReference>
<evidence type="ECO:0000259" key="16">
    <source>
        <dbReference type="PROSITE" id="PS50173"/>
    </source>
</evidence>
<dbReference type="Proteomes" id="UP000077202">
    <property type="component" value="Unassembled WGS sequence"/>
</dbReference>
<dbReference type="InterPro" id="IPR052230">
    <property type="entry name" value="DNA_polymerase_eta"/>
</dbReference>
<dbReference type="Gene3D" id="3.30.1490.100">
    <property type="entry name" value="DNA polymerase, Y-family, little finger domain"/>
    <property type="match status" value="1"/>
</dbReference>
<dbReference type="Pfam" id="PF21704">
    <property type="entry name" value="POLH-Rev1_HhH"/>
    <property type="match status" value="1"/>
</dbReference>
<dbReference type="InterPro" id="IPR017961">
    <property type="entry name" value="DNA_pol_Y-fam_little_finger"/>
</dbReference>
<gene>
    <name evidence="17" type="ORF">AXG93_2446s1240</name>
</gene>
<evidence type="ECO:0000313" key="17">
    <source>
        <dbReference type="EMBL" id="OAE28782.1"/>
    </source>
</evidence>
<comment type="caution">
    <text evidence="17">The sequence shown here is derived from an EMBL/GenBank/DDBJ whole genome shotgun (WGS) entry which is preliminary data.</text>
</comment>
<keyword evidence="12" id="KW-0539">Nucleus</keyword>
<comment type="cofactor">
    <cofactor evidence="1">
        <name>Mn(2+)</name>
        <dbReference type="ChEBI" id="CHEBI:29035"/>
    </cofactor>
</comment>
<dbReference type="GO" id="GO:0035861">
    <property type="term" value="C:site of double-strand break"/>
    <property type="evidence" value="ECO:0007669"/>
    <property type="project" value="TreeGrafter"/>
</dbReference>
<evidence type="ECO:0000256" key="6">
    <source>
        <dbReference type="ARBA" id="ARBA00022679"/>
    </source>
</evidence>